<reference evidence="4" key="1">
    <citation type="submission" date="2021-01" db="EMBL/GenBank/DDBJ databases">
        <title>Whole genome shotgun sequence of Spirilliplanes yamanashiensis NBRC 15828.</title>
        <authorList>
            <person name="Komaki H."/>
            <person name="Tamura T."/>
        </authorList>
    </citation>
    <scope>NUCLEOTIDE SEQUENCE</scope>
    <source>
        <strain evidence="4">NBRC 15828</strain>
    </source>
</reference>
<dbReference type="Proteomes" id="UP000652013">
    <property type="component" value="Unassembled WGS sequence"/>
</dbReference>
<comment type="caution">
    <text evidence="4">The sequence shown here is derived from an EMBL/GenBank/DDBJ whole genome shotgun (WGS) entry which is preliminary data.</text>
</comment>
<evidence type="ECO:0000259" key="3">
    <source>
        <dbReference type="Pfam" id="PF04151"/>
    </source>
</evidence>
<feature type="chain" id="PRO_5039607338" description="Peptidase C-terminal archaeal/bacterial domain-containing protein" evidence="2">
    <location>
        <begin position="27"/>
        <end position="645"/>
    </location>
</feature>
<proteinExistence type="predicted"/>
<dbReference type="InterPro" id="IPR007280">
    <property type="entry name" value="Peptidase_C_arc/bac"/>
</dbReference>
<feature type="domain" description="Peptidase C-terminal archaeal/bacterial" evidence="3">
    <location>
        <begin position="204"/>
        <end position="272"/>
    </location>
</feature>
<sequence length="645" mass="66570">MRRTVATLGACLLGFVALTPAAAATAAPAGGSAPSAADAAALAAGIPVAPKAAAGAAPAGPNPFLALLPDPAKADYSGWVNRLEKQAAAEAKQRARASRAVALPPLVVDEDEPAGTWGGNDEPSAGQLVRDFGTAAGKNPKARVLGALSPQRPSPASRTPFSEDNGSITLASDLGLGGSTNGVRIPGSTIGDGPHGTAGTGTGDFDFYRIAATAGQVIVVDVDTPASDLDSIVVLYDAAGAPVARNDDVGLDRDSYLRFPVPAPGPYFLVVAGYGNLPADPYDPASGDRSGSTGLYDVTISATVDDRDFYAVKLRKGDVLGASVKGAATQLDIYDTLPRLAHGSGQDASALYPIESPLPGGGNAVTEHVAEEAGWHFVAVSAATAGSYDITVEAYRPVLEKNKPVQTLFLDFDGARVNTAVWGGPGVVQLSPFAGFLSRWGLTRLDEDAVIDAVVAAVEENVRQDLIDSGLNTRFKIKVTNSRDHADTFGKPNVSRVIIGGTVDESGVDTIGIAQTIDPGNFNTQETALVLLDYLSEPAGESYTLNTYLTPASDRIAFVGRAFGNVVSHEAGHFFGNWHVDQFNPHPDLMDQGGNFPNMFGVGPDGVGGTADDIDVDFGHDDFNPGEGFTGVENTLGRVVFGVTS</sequence>
<name>A0A8J3YAB1_9ACTN</name>
<dbReference type="Pfam" id="PF04151">
    <property type="entry name" value="PPC"/>
    <property type="match status" value="1"/>
</dbReference>
<feature type="region of interest" description="Disordered" evidence="1">
    <location>
        <begin position="142"/>
        <end position="174"/>
    </location>
</feature>
<evidence type="ECO:0000256" key="2">
    <source>
        <dbReference type="SAM" id="SignalP"/>
    </source>
</evidence>
<evidence type="ECO:0000256" key="1">
    <source>
        <dbReference type="SAM" id="MobiDB-lite"/>
    </source>
</evidence>
<dbReference type="EMBL" id="BOOY01000029">
    <property type="protein sequence ID" value="GIJ04803.1"/>
    <property type="molecule type" value="Genomic_DNA"/>
</dbReference>
<feature type="signal peptide" evidence="2">
    <location>
        <begin position="1"/>
        <end position="26"/>
    </location>
</feature>
<keyword evidence="5" id="KW-1185">Reference proteome</keyword>
<feature type="compositionally biased region" description="Polar residues" evidence="1">
    <location>
        <begin position="154"/>
        <end position="170"/>
    </location>
</feature>
<dbReference type="RefSeq" id="WP_203940015.1">
    <property type="nucleotide sequence ID" value="NZ_BAAAGJ010000005.1"/>
</dbReference>
<keyword evidence="2" id="KW-0732">Signal</keyword>
<dbReference type="Gene3D" id="2.60.120.380">
    <property type="match status" value="1"/>
</dbReference>
<evidence type="ECO:0000313" key="5">
    <source>
        <dbReference type="Proteomes" id="UP000652013"/>
    </source>
</evidence>
<evidence type="ECO:0000313" key="4">
    <source>
        <dbReference type="EMBL" id="GIJ04803.1"/>
    </source>
</evidence>
<organism evidence="4 5">
    <name type="scientific">Spirilliplanes yamanashiensis</name>
    <dbReference type="NCBI Taxonomy" id="42233"/>
    <lineage>
        <taxon>Bacteria</taxon>
        <taxon>Bacillati</taxon>
        <taxon>Actinomycetota</taxon>
        <taxon>Actinomycetes</taxon>
        <taxon>Micromonosporales</taxon>
        <taxon>Micromonosporaceae</taxon>
        <taxon>Spirilliplanes</taxon>
    </lineage>
</organism>
<accession>A0A8J3YAB1</accession>
<gene>
    <name evidence="4" type="ORF">Sya03_41550</name>
</gene>
<dbReference type="AlphaFoldDB" id="A0A8J3YAB1"/>
<protein>
    <recommendedName>
        <fullName evidence="3">Peptidase C-terminal archaeal/bacterial domain-containing protein</fullName>
    </recommendedName>
</protein>